<proteinExistence type="predicted"/>
<keyword evidence="3" id="KW-1185">Reference proteome</keyword>
<evidence type="ECO:0000256" key="1">
    <source>
        <dbReference type="SAM" id="MobiDB-lite"/>
    </source>
</evidence>
<dbReference type="Proteomes" id="UP000017836">
    <property type="component" value="Unassembled WGS sequence"/>
</dbReference>
<sequence>MQQSKQAAKTRVVVLLHPRHKRRDGTCTSGHVHIRASATQVCKRHTPDNLKVHIAPLYSPAHAHTSTKQKGLQSPHCSHTQKEASELSKRGRISPTEKKEAKKKSC</sequence>
<gene>
    <name evidence="2" type="ORF">AMTR_s00246p00014160</name>
</gene>
<feature type="region of interest" description="Disordered" evidence="1">
    <location>
        <begin position="60"/>
        <end position="106"/>
    </location>
</feature>
<dbReference type="Gramene" id="ERM97620">
    <property type="protein sequence ID" value="ERM97620"/>
    <property type="gene ID" value="AMTR_s00246p00014160"/>
</dbReference>
<feature type="compositionally biased region" description="Basic and acidic residues" evidence="1">
    <location>
        <begin position="80"/>
        <end position="100"/>
    </location>
</feature>
<protein>
    <submittedName>
        <fullName evidence="2">Uncharacterized protein</fullName>
    </submittedName>
</protein>
<feature type="compositionally biased region" description="Polar residues" evidence="1">
    <location>
        <begin position="64"/>
        <end position="78"/>
    </location>
</feature>
<evidence type="ECO:0000313" key="2">
    <source>
        <dbReference type="EMBL" id="ERM97620.1"/>
    </source>
</evidence>
<evidence type="ECO:0000313" key="3">
    <source>
        <dbReference type="Proteomes" id="UP000017836"/>
    </source>
</evidence>
<accession>W1NRG9</accession>
<dbReference type="AlphaFoldDB" id="W1NRG9"/>
<organism evidence="2 3">
    <name type="scientific">Amborella trichopoda</name>
    <dbReference type="NCBI Taxonomy" id="13333"/>
    <lineage>
        <taxon>Eukaryota</taxon>
        <taxon>Viridiplantae</taxon>
        <taxon>Streptophyta</taxon>
        <taxon>Embryophyta</taxon>
        <taxon>Tracheophyta</taxon>
        <taxon>Spermatophyta</taxon>
        <taxon>Magnoliopsida</taxon>
        <taxon>Amborellales</taxon>
        <taxon>Amborellaceae</taxon>
        <taxon>Amborella</taxon>
    </lineage>
</organism>
<reference evidence="3" key="1">
    <citation type="journal article" date="2013" name="Science">
        <title>The Amborella genome and the evolution of flowering plants.</title>
        <authorList>
            <consortium name="Amborella Genome Project"/>
        </authorList>
    </citation>
    <scope>NUCLEOTIDE SEQUENCE [LARGE SCALE GENOMIC DNA]</scope>
</reference>
<dbReference type="EMBL" id="KI395922">
    <property type="protein sequence ID" value="ERM97620.1"/>
    <property type="molecule type" value="Genomic_DNA"/>
</dbReference>
<name>W1NRG9_AMBTC</name>
<dbReference type="HOGENOM" id="CLU_2226820_0_0_1"/>